<evidence type="ECO:0000256" key="4">
    <source>
        <dbReference type="SAM" id="SignalP"/>
    </source>
</evidence>
<feature type="domain" description="TonB-dependent receptor plug" evidence="5">
    <location>
        <begin position="147"/>
        <end position="225"/>
    </location>
</feature>
<dbReference type="GO" id="GO:0009279">
    <property type="term" value="C:cell outer membrane"/>
    <property type="evidence" value="ECO:0007669"/>
    <property type="project" value="UniProtKB-SubCell"/>
</dbReference>
<dbReference type="InterPro" id="IPR036942">
    <property type="entry name" value="Beta-barrel_TonB_sf"/>
</dbReference>
<keyword evidence="8" id="KW-1185">Reference proteome</keyword>
<feature type="domain" description="Outer membrane protein beta-barrel" evidence="6">
    <location>
        <begin position="393"/>
        <end position="803"/>
    </location>
</feature>
<keyword evidence="4" id="KW-0732">Signal</keyword>
<proteinExistence type="predicted"/>
<dbReference type="Pfam" id="PF13715">
    <property type="entry name" value="CarbopepD_reg_2"/>
    <property type="match status" value="1"/>
</dbReference>
<dbReference type="KEGG" id="wfu:AXE80_12895"/>
<dbReference type="PANTHER" id="PTHR40980">
    <property type="entry name" value="PLUG DOMAIN-CONTAINING PROTEIN"/>
    <property type="match status" value="1"/>
</dbReference>
<keyword evidence="3" id="KW-0998">Cell outer membrane</keyword>
<protein>
    <submittedName>
        <fullName evidence="7">TonB-dependent receptor</fullName>
    </submittedName>
</protein>
<evidence type="ECO:0000259" key="6">
    <source>
        <dbReference type="Pfam" id="PF14905"/>
    </source>
</evidence>
<feature type="signal peptide" evidence="4">
    <location>
        <begin position="1"/>
        <end position="21"/>
    </location>
</feature>
<dbReference type="EMBL" id="CP014224">
    <property type="protein sequence ID" value="ANW97126.1"/>
    <property type="molecule type" value="Genomic_DNA"/>
</dbReference>
<dbReference type="RefSeq" id="WP_068828026.1">
    <property type="nucleotide sequence ID" value="NZ_CP014224.1"/>
</dbReference>
<accession>A0A1B1Y8N6</accession>
<evidence type="ECO:0000256" key="3">
    <source>
        <dbReference type="ARBA" id="ARBA00023237"/>
    </source>
</evidence>
<dbReference type="Pfam" id="PF14905">
    <property type="entry name" value="OMP_b-brl_3"/>
    <property type="match status" value="1"/>
</dbReference>
<evidence type="ECO:0000259" key="5">
    <source>
        <dbReference type="Pfam" id="PF07715"/>
    </source>
</evidence>
<feature type="chain" id="PRO_5008532606" evidence="4">
    <location>
        <begin position="22"/>
        <end position="805"/>
    </location>
</feature>
<keyword evidence="7" id="KW-0675">Receptor</keyword>
<dbReference type="AlphaFoldDB" id="A0A1B1Y8N6"/>
<name>A0A1B1Y8N6_9FLAO</name>
<dbReference type="Gene3D" id="2.40.170.20">
    <property type="entry name" value="TonB-dependent receptor, beta-barrel domain"/>
    <property type="match status" value="1"/>
</dbReference>
<gene>
    <name evidence="7" type="ORF">AXE80_12895</name>
</gene>
<dbReference type="PANTHER" id="PTHR40980:SF4">
    <property type="entry name" value="TONB-DEPENDENT RECEPTOR-LIKE BETA-BARREL DOMAIN-CONTAINING PROTEIN"/>
    <property type="match status" value="1"/>
</dbReference>
<dbReference type="SUPFAM" id="SSF56935">
    <property type="entry name" value="Porins"/>
    <property type="match status" value="1"/>
</dbReference>
<dbReference type="Gene3D" id="2.60.40.1120">
    <property type="entry name" value="Carboxypeptidase-like, regulatory domain"/>
    <property type="match status" value="1"/>
</dbReference>
<organism evidence="7 8">
    <name type="scientific">Wenyingzhuangia fucanilytica</name>
    <dbReference type="NCBI Taxonomy" id="1790137"/>
    <lineage>
        <taxon>Bacteria</taxon>
        <taxon>Pseudomonadati</taxon>
        <taxon>Bacteroidota</taxon>
        <taxon>Flavobacteriia</taxon>
        <taxon>Flavobacteriales</taxon>
        <taxon>Flavobacteriaceae</taxon>
        <taxon>Wenyingzhuangia</taxon>
    </lineage>
</organism>
<comment type="subcellular location">
    <subcellularLocation>
        <location evidence="1">Cell outer membrane</location>
    </subcellularLocation>
</comment>
<evidence type="ECO:0000313" key="7">
    <source>
        <dbReference type="EMBL" id="ANW97126.1"/>
    </source>
</evidence>
<dbReference type="InterPro" id="IPR012910">
    <property type="entry name" value="Plug_dom"/>
</dbReference>
<keyword evidence="2" id="KW-0472">Membrane</keyword>
<dbReference type="STRING" id="1790137.AXE80_12895"/>
<evidence type="ECO:0000256" key="1">
    <source>
        <dbReference type="ARBA" id="ARBA00004442"/>
    </source>
</evidence>
<dbReference type="InterPro" id="IPR041700">
    <property type="entry name" value="OMP_b-brl_3"/>
</dbReference>
<reference evidence="7 8" key="1">
    <citation type="submission" date="2016-02" db="EMBL/GenBank/DDBJ databases">
        <authorList>
            <person name="Wen L."/>
            <person name="He K."/>
            <person name="Yang H."/>
        </authorList>
    </citation>
    <scope>NUCLEOTIDE SEQUENCE [LARGE SCALE GENOMIC DNA]</scope>
    <source>
        <strain evidence="7 8">CZ1127</strain>
    </source>
</reference>
<evidence type="ECO:0000313" key="8">
    <source>
        <dbReference type="Proteomes" id="UP000092967"/>
    </source>
</evidence>
<dbReference type="Pfam" id="PF07715">
    <property type="entry name" value="Plug"/>
    <property type="match status" value="1"/>
</dbReference>
<dbReference type="SUPFAM" id="SSF49464">
    <property type="entry name" value="Carboxypeptidase regulatory domain-like"/>
    <property type="match status" value="1"/>
</dbReference>
<dbReference type="Gene3D" id="2.170.130.10">
    <property type="entry name" value="TonB-dependent receptor, plug domain"/>
    <property type="match status" value="1"/>
</dbReference>
<dbReference type="InterPro" id="IPR037066">
    <property type="entry name" value="Plug_dom_sf"/>
</dbReference>
<dbReference type="Proteomes" id="UP000092967">
    <property type="component" value="Chromosome"/>
</dbReference>
<evidence type="ECO:0000256" key="2">
    <source>
        <dbReference type="ARBA" id="ARBA00023136"/>
    </source>
</evidence>
<sequence>MKKIKSIIALCLMLLSVSLMAQKSSVNISGSIKNKVSGETLPFVSVSLKTPLQEKLINGTISDENGLFVLKNIKPGDYILEVSYVGYQKYSSPLFIGSKSEFINIGVVNIKENIEQLNQVELTTRRNAVNSAMDKKTYALDNNVSQSGGSVLQSMSNLPGITTQDGQVQLRGNPKVMVLIDGKQTAITGFGNQNGLDNIPASAVDKIEIINNPSAKYDANGNAGIINIKLKKEDKTGFNGKVGLSTGLGALWVRKENLPGIRPQYQATPKINPSVLLNYRKEKVNFFLQADNLYTETLNKNEFVTRTYTDGSIINQQTKRNRNTNFFNSKFGVDWFMDDFNTLTISGLYSQEAIKDYGDQPFFDGNTNQSTRLWQFLEDEVLTAAMASVVYEHKYQQPGHKLNVGVNYTFDREDEKYFFDNTVPGNYQEKESFFLIADQKVLDVNIDYTKPLKHGLLETGIKFRRREIPTNMQFNPSANNSVLDTGADGKATYKEIIPAVYGNLLYEVKKFEAEVGLRIEYMDLNYDVDPNHNTYKSDGYHYFQPFPNARISYKMDNRSKISAFYNRRVDRPDEGDIRIFPKYDDAEIIKVGNPALNPQFTNSFELGYKNNWNRGYFYGATYHKISEGTISRVATTINNGTLIYNTSQNIGKSYNTGIEVVISQEFSNKINMNLNLNGYYNKIDAFTISNLYPSPHTFTSEEQDVYSGNIKWNTNYKFLKNTNAQITAIYLAPDIIPQGTIDARFSLDFGVKTTIQKGKGELFFNATDLLNTMVIRQKITGSNFNYTSDNYYETQVLRLGYSYKF</sequence>
<dbReference type="OrthoDB" id="8764943at2"/>
<dbReference type="InterPro" id="IPR008969">
    <property type="entry name" value="CarboxyPept-like_regulatory"/>
</dbReference>